<dbReference type="AlphaFoldDB" id="A0A518BH27"/>
<dbReference type="RefSeq" id="WP_145063749.1">
    <property type="nucleotide sequence ID" value="NZ_CP036287.1"/>
</dbReference>
<dbReference type="InterPro" id="IPR011050">
    <property type="entry name" value="Pectin_lyase_fold/virulence"/>
</dbReference>
<dbReference type="SUPFAM" id="SSF51126">
    <property type="entry name" value="Pectin lyase-like"/>
    <property type="match status" value="1"/>
</dbReference>
<name>A0A518BH27_9BACT</name>
<protein>
    <recommendedName>
        <fullName evidence="3">DUF1565 domain-containing protein</fullName>
    </recommendedName>
</protein>
<evidence type="ECO:0000313" key="1">
    <source>
        <dbReference type="EMBL" id="QDU66288.1"/>
    </source>
</evidence>
<dbReference type="KEGG" id="pbap:Pla133_13550"/>
<gene>
    <name evidence="1" type="ORF">Pla133_13550</name>
</gene>
<evidence type="ECO:0000313" key="2">
    <source>
        <dbReference type="Proteomes" id="UP000316921"/>
    </source>
</evidence>
<sequence>MNALDSRAWTGLLIAGCTAAHVPVAAAGTVWVVDDDGGSGVDFTELQAAVDAAGPGDVVLVRAGDYGSLSIDGVGLTVVADADASVRVAAPWIVSGVPTGELVVLRGLEVGVSGAKVVEILGCAGSVWLEDCLLVASASTGAGEDAVRIEQSEAVLLARCTVTAGDSITTGFVGPPAAGGSAVHVRGSRLAVFDCDLVGGNGGHAPAESSSSGADGGDGLRLVSSEAFVAGGSSAGGSGGQGGQVFIPPLGPLECGDGGDGGSGVRAVAATGVPFFESGSELTLRDHSAAGGGGGASPCAGPGGAGDALLIESGAPHEVVQLAGSARGFSVNGPVRGGNNARLEFSGQPGDLAFGLVGAPAAWLPLEVQPAPLMLGQVLALVGPWTLPGSGTTIQPIPVPLQAPGFGGATLPLQGVLVEVESGQLALAPGTALVILNQAL</sequence>
<dbReference type="EMBL" id="CP036287">
    <property type="protein sequence ID" value="QDU66288.1"/>
    <property type="molecule type" value="Genomic_DNA"/>
</dbReference>
<evidence type="ECO:0008006" key="3">
    <source>
        <dbReference type="Google" id="ProtNLM"/>
    </source>
</evidence>
<proteinExistence type="predicted"/>
<keyword evidence="2" id="KW-1185">Reference proteome</keyword>
<reference evidence="1 2" key="1">
    <citation type="submission" date="2019-02" db="EMBL/GenBank/DDBJ databases">
        <title>Deep-cultivation of Planctomycetes and their phenomic and genomic characterization uncovers novel biology.</title>
        <authorList>
            <person name="Wiegand S."/>
            <person name="Jogler M."/>
            <person name="Boedeker C."/>
            <person name="Pinto D."/>
            <person name="Vollmers J."/>
            <person name="Rivas-Marin E."/>
            <person name="Kohn T."/>
            <person name="Peeters S.H."/>
            <person name="Heuer A."/>
            <person name="Rast P."/>
            <person name="Oberbeckmann S."/>
            <person name="Bunk B."/>
            <person name="Jeske O."/>
            <person name="Meyerdierks A."/>
            <person name="Storesund J.E."/>
            <person name="Kallscheuer N."/>
            <person name="Luecker S."/>
            <person name="Lage O.M."/>
            <person name="Pohl T."/>
            <person name="Merkel B.J."/>
            <person name="Hornburger P."/>
            <person name="Mueller R.-W."/>
            <person name="Bruemmer F."/>
            <person name="Labrenz M."/>
            <person name="Spormann A.M."/>
            <person name="Op den Camp H."/>
            <person name="Overmann J."/>
            <person name="Amann R."/>
            <person name="Jetten M.S.M."/>
            <person name="Mascher T."/>
            <person name="Medema M.H."/>
            <person name="Devos D.P."/>
            <person name="Kaster A.-K."/>
            <person name="Ovreas L."/>
            <person name="Rohde M."/>
            <person name="Galperin M.Y."/>
            <person name="Jogler C."/>
        </authorList>
    </citation>
    <scope>NUCLEOTIDE SEQUENCE [LARGE SCALE GENOMIC DNA]</scope>
    <source>
        <strain evidence="1 2">Pla133</strain>
    </source>
</reference>
<accession>A0A518BH27</accession>
<dbReference type="Proteomes" id="UP000316921">
    <property type="component" value="Chromosome"/>
</dbReference>
<organism evidence="1 2">
    <name type="scientific">Engelhardtia mirabilis</name>
    <dbReference type="NCBI Taxonomy" id="2528011"/>
    <lineage>
        <taxon>Bacteria</taxon>
        <taxon>Pseudomonadati</taxon>
        <taxon>Planctomycetota</taxon>
        <taxon>Planctomycetia</taxon>
        <taxon>Planctomycetia incertae sedis</taxon>
        <taxon>Engelhardtia</taxon>
    </lineage>
</organism>
<dbReference type="InterPro" id="IPR012334">
    <property type="entry name" value="Pectin_lyas_fold"/>
</dbReference>
<dbReference type="Gene3D" id="2.160.20.10">
    <property type="entry name" value="Single-stranded right-handed beta-helix, Pectin lyase-like"/>
    <property type="match status" value="1"/>
</dbReference>